<evidence type="ECO:0000256" key="6">
    <source>
        <dbReference type="ARBA" id="ARBA00022918"/>
    </source>
</evidence>
<dbReference type="InterPro" id="IPR000123">
    <property type="entry name" value="Reverse_transcriptase_msDNA"/>
</dbReference>
<dbReference type="PANTHER" id="PTHR34047">
    <property type="entry name" value="NUCLEAR INTRON MATURASE 1, MITOCHONDRIAL-RELATED"/>
    <property type="match status" value="1"/>
</dbReference>
<keyword evidence="4" id="KW-0479">Metal-binding</keyword>
<evidence type="ECO:0000256" key="3">
    <source>
        <dbReference type="ARBA" id="ARBA00022695"/>
    </source>
</evidence>
<dbReference type="Pfam" id="PF00078">
    <property type="entry name" value="RVT_1"/>
    <property type="match status" value="1"/>
</dbReference>
<evidence type="ECO:0000256" key="1">
    <source>
        <dbReference type="ARBA" id="ARBA00012493"/>
    </source>
</evidence>
<evidence type="ECO:0000256" key="9">
    <source>
        <dbReference type="ARBA" id="ARBA00048173"/>
    </source>
</evidence>
<dbReference type="EC" id="2.7.7.49" evidence="1"/>
<keyword evidence="2" id="KW-0808">Transferase</keyword>
<dbReference type="Gene3D" id="3.30.70.270">
    <property type="match status" value="1"/>
</dbReference>
<keyword evidence="3" id="KW-0548">Nucleotidyltransferase</keyword>
<evidence type="ECO:0000256" key="8">
    <source>
        <dbReference type="ARBA" id="ARBA00034120"/>
    </source>
</evidence>
<dbReference type="InterPro" id="IPR013597">
    <property type="entry name" value="Mat_intron_G2"/>
</dbReference>
<dbReference type="GO" id="GO:0046872">
    <property type="term" value="F:metal ion binding"/>
    <property type="evidence" value="ECO:0007669"/>
    <property type="project" value="UniProtKB-KW"/>
</dbReference>
<evidence type="ECO:0000256" key="5">
    <source>
        <dbReference type="ARBA" id="ARBA00022842"/>
    </source>
</evidence>
<sequence length="490" mass="56193">MPPVGVAVSLVTVMQKFPTAETVIPNPGQKPRVMPDSAKVPAASATWTNAEPDTLMERVLAPANLRRAYQRVVSNKGAPGADGMTVADLAGYVKQYWPTLKARLLAGEYHPQAVRAVEIPKPQGGTRQLGIPSVVDRLIQQALQQQLTPIFDPLFSDYSYGFRPGRSTHQAIEMARAHVTAGHRWCVELDLEKFFDRVNHDILMACIERRIKDKCVLRLIRRYLEAGIMSGGVVSPRQEGTPQGGPLSPLLSNILLDELDRELERRGHRFVRYADDANIYVRSPRAGERVLVSVERFLRERLKLTVNRKKSQVARAWKCDYLGYGMSWHQQPRLRVARMSLDRLRDRLRMLLRSVRARKMATVIERINPVLRGWASYFKLSQSKRPLEELDGWVRHKLRCVIWRQWKQPPTRLRNLMRLGLSEERANKSAFNGRGPWWNSGAQHMNYALPKKLWDRLGLVSILDTINRLSRNLNRRVRNRTHGGVRGRRV</sequence>
<accession>P95452</accession>
<dbReference type="PROSITE" id="PS50878">
    <property type="entry name" value="RT_POL"/>
    <property type="match status" value="1"/>
</dbReference>
<accession>P95451</accession>
<keyword evidence="5" id="KW-0460">Magnesium</keyword>
<dbReference type="Pfam" id="PF08388">
    <property type="entry name" value="GIIM"/>
    <property type="match status" value="1"/>
</dbReference>
<evidence type="ECO:0000313" key="11">
    <source>
        <dbReference type="EMBL" id="AAB68949.1"/>
    </source>
</evidence>
<evidence type="ECO:0000256" key="2">
    <source>
        <dbReference type="ARBA" id="ARBA00022679"/>
    </source>
</evidence>
<comment type="similarity">
    <text evidence="8">Belongs to the bacterial reverse transcriptase family.</text>
</comment>
<dbReference type="PANTHER" id="PTHR34047:SF8">
    <property type="entry name" value="PROTEIN YKFC"/>
    <property type="match status" value="1"/>
</dbReference>
<dbReference type="CDD" id="cd01651">
    <property type="entry name" value="RT_G2_intron"/>
    <property type="match status" value="1"/>
</dbReference>
<evidence type="ECO:0000256" key="7">
    <source>
        <dbReference type="ARBA" id="ARBA00023118"/>
    </source>
</evidence>
<proteinExistence type="inferred from homology"/>
<dbReference type="InterPro" id="IPR000477">
    <property type="entry name" value="RT_dom"/>
</dbReference>
<reference evidence="11" key="1">
    <citation type="journal article" date="1997" name="Microbiology">
        <title>Group II intron from Pseudomonas alcaligenes NCIB 9867 (P25X): entrapment in plasmid RP4 and sequence analysis.</title>
        <authorList>
            <person name="Yeo C.C."/>
            <person name="Tham J.M."/>
            <person name="Yap M.W."/>
            <person name="Poh C.L."/>
        </authorList>
    </citation>
    <scope>NUCLEOTIDE SEQUENCE</scope>
    <source>
        <strain evidence="11">NCIB 9867</strain>
    </source>
</reference>
<dbReference type="GO" id="GO:0003964">
    <property type="term" value="F:RNA-directed DNA polymerase activity"/>
    <property type="evidence" value="ECO:0007669"/>
    <property type="project" value="UniProtKB-KW"/>
</dbReference>
<evidence type="ECO:0000256" key="4">
    <source>
        <dbReference type="ARBA" id="ARBA00022723"/>
    </source>
</evidence>
<protein>
    <recommendedName>
        <fullName evidence="1">RNA-directed DNA polymerase</fullName>
        <ecNumber evidence="1">2.7.7.49</ecNumber>
    </recommendedName>
</protein>
<dbReference type="SUPFAM" id="SSF56672">
    <property type="entry name" value="DNA/RNA polymerases"/>
    <property type="match status" value="1"/>
</dbReference>
<dbReference type="PRINTS" id="PR00866">
    <property type="entry name" value="RNADNAPOLMS"/>
</dbReference>
<dbReference type="InterPro" id="IPR051083">
    <property type="entry name" value="GrpII_Intron_Splice-Mob/Def"/>
</dbReference>
<keyword evidence="7" id="KW-0051">Antiviral defense</keyword>
<feature type="domain" description="Reverse transcriptase" evidence="10">
    <location>
        <begin position="100"/>
        <end position="326"/>
    </location>
</feature>
<dbReference type="EMBL" id="U77945">
    <property type="protein sequence ID" value="AAB68949.1"/>
    <property type="molecule type" value="Genomic_DNA"/>
</dbReference>
<dbReference type="AlphaFoldDB" id="P95451"/>
<dbReference type="GO" id="GO:0003723">
    <property type="term" value="F:RNA binding"/>
    <property type="evidence" value="ECO:0007669"/>
    <property type="project" value="InterPro"/>
</dbReference>
<dbReference type="InterPro" id="IPR030931">
    <property type="entry name" value="Group_II_RT_mat"/>
</dbReference>
<dbReference type="NCBIfam" id="TIGR04416">
    <property type="entry name" value="group_II_RT_mat"/>
    <property type="match status" value="1"/>
</dbReference>
<keyword evidence="6" id="KW-0695">RNA-directed DNA polymerase</keyword>
<dbReference type="GO" id="GO:0051607">
    <property type="term" value="P:defense response to virus"/>
    <property type="evidence" value="ECO:0007669"/>
    <property type="project" value="UniProtKB-KW"/>
</dbReference>
<dbReference type="InterPro" id="IPR043128">
    <property type="entry name" value="Rev_trsase/Diguanyl_cyclase"/>
</dbReference>
<dbReference type="InterPro" id="IPR043502">
    <property type="entry name" value="DNA/RNA_pol_sf"/>
</dbReference>
<name>P95451_AQUAC</name>
<organism evidence="11">
    <name type="scientific">Aquipseudomonas alcaligenes</name>
    <name type="common">Pseudomonas alcaligenes</name>
    <dbReference type="NCBI Taxonomy" id="43263"/>
    <lineage>
        <taxon>Bacteria</taxon>
        <taxon>Pseudomonadati</taxon>
        <taxon>Pseudomonadota</taxon>
        <taxon>Gammaproteobacteria</taxon>
        <taxon>Pseudomonadales</taxon>
        <taxon>Pseudomonadaceae</taxon>
        <taxon>Aquipseudomonas</taxon>
    </lineage>
</organism>
<evidence type="ECO:0000259" key="10">
    <source>
        <dbReference type="PROSITE" id="PS50878"/>
    </source>
</evidence>
<comment type="catalytic activity">
    <reaction evidence="9">
        <text>DNA(n) + a 2'-deoxyribonucleoside 5'-triphosphate = DNA(n+1) + diphosphate</text>
        <dbReference type="Rhea" id="RHEA:22508"/>
        <dbReference type="Rhea" id="RHEA-COMP:17339"/>
        <dbReference type="Rhea" id="RHEA-COMP:17340"/>
        <dbReference type="ChEBI" id="CHEBI:33019"/>
        <dbReference type="ChEBI" id="CHEBI:61560"/>
        <dbReference type="ChEBI" id="CHEBI:173112"/>
        <dbReference type="EC" id="2.7.7.49"/>
    </reaction>
</comment>